<dbReference type="HOGENOM" id="CLU_1936014_0_0_5"/>
<evidence type="ECO:0000313" key="2">
    <source>
        <dbReference type="EMBL" id="ABS63629.1"/>
    </source>
</evidence>
<dbReference type="AlphaFoldDB" id="A7HUP6"/>
<dbReference type="SMART" id="SM00421">
    <property type="entry name" value="HTH_LUXR"/>
    <property type="match status" value="1"/>
</dbReference>
<name>A7HUP6_PARL1</name>
<reference evidence="2 3" key="1">
    <citation type="journal article" date="2011" name="Stand. Genomic Sci.">
        <title>Complete genome sequence of Parvibaculum lavamentivorans type strain (DS-1(T)).</title>
        <authorList>
            <person name="Schleheck D."/>
            <person name="Weiss M."/>
            <person name="Pitluck S."/>
            <person name="Bruce D."/>
            <person name="Land M.L."/>
            <person name="Han S."/>
            <person name="Saunders E."/>
            <person name="Tapia R."/>
            <person name="Detter C."/>
            <person name="Brettin T."/>
            <person name="Han J."/>
            <person name="Woyke T."/>
            <person name="Goodwin L."/>
            <person name="Pennacchio L."/>
            <person name="Nolan M."/>
            <person name="Cook A.M."/>
            <person name="Kjelleberg S."/>
            <person name="Thomas T."/>
        </authorList>
    </citation>
    <scope>NUCLEOTIDE SEQUENCE [LARGE SCALE GENOMIC DNA]</scope>
    <source>
        <strain evidence="3">DS-1 / DSM 13023 / NCIMB 13966</strain>
    </source>
</reference>
<dbReference type="Gene3D" id="1.10.10.10">
    <property type="entry name" value="Winged helix-like DNA-binding domain superfamily/Winged helix DNA-binding domain"/>
    <property type="match status" value="1"/>
</dbReference>
<accession>A7HUP6</accession>
<proteinExistence type="predicted"/>
<dbReference type="Proteomes" id="UP000006377">
    <property type="component" value="Chromosome"/>
</dbReference>
<dbReference type="SUPFAM" id="SSF46894">
    <property type="entry name" value="C-terminal effector domain of the bipartite response regulators"/>
    <property type="match status" value="1"/>
</dbReference>
<dbReference type="InterPro" id="IPR016032">
    <property type="entry name" value="Sig_transdc_resp-reg_C-effctor"/>
</dbReference>
<dbReference type="InterPro" id="IPR000792">
    <property type="entry name" value="Tscrpt_reg_LuxR_C"/>
</dbReference>
<dbReference type="KEGG" id="pla:Plav_2015"/>
<sequence length="130" mass="14570">MSDDDPRRSVYAGALGHDSAHVRRRIKQIKQWALLHANSFVDEMLTANPRLEWAMPEAGRTAAPEDYELAFNLTRAEAEIAVAFARGERLADIAITRGSSINTVRTHFAHIKDKLGVSTQTEVLRELMKV</sequence>
<dbReference type="RefSeq" id="WP_012110933.1">
    <property type="nucleotide sequence ID" value="NC_009719.1"/>
</dbReference>
<gene>
    <name evidence="2" type="ordered locus">Plav_2015</name>
</gene>
<keyword evidence="3" id="KW-1185">Reference proteome</keyword>
<dbReference type="InterPro" id="IPR036388">
    <property type="entry name" value="WH-like_DNA-bd_sf"/>
</dbReference>
<evidence type="ECO:0000259" key="1">
    <source>
        <dbReference type="SMART" id="SM00421"/>
    </source>
</evidence>
<dbReference type="STRING" id="402881.Plav_2015"/>
<dbReference type="EMBL" id="CP000774">
    <property type="protein sequence ID" value="ABS63629.1"/>
    <property type="molecule type" value="Genomic_DNA"/>
</dbReference>
<organism evidence="2 3">
    <name type="scientific">Parvibaculum lavamentivorans (strain DS-1 / DSM 13023 / NCIMB 13966)</name>
    <dbReference type="NCBI Taxonomy" id="402881"/>
    <lineage>
        <taxon>Bacteria</taxon>
        <taxon>Pseudomonadati</taxon>
        <taxon>Pseudomonadota</taxon>
        <taxon>Alphaproteobacteria</taxon>
        <taxon>Hyphomicrobiales</taxon>
        <taxon>Parvibaculaceae</taxon>
        <taxon>Parvibaculum</taxon>
    </lineage>
</organism>
<evidence type="ECO:0000313" key="3">
    <source>
        <dbReference type="Proteomes" id="UP000006377"/>
    </source>
</evidence>
<dbReference type="eggNOG" id="COG2771">
    <property type="taxonomic scope" value="Bacteria"/>
</dbReference>
<feature type="domain" description="HTH luxR-type" evidence="1">
    <location>
        <begin position="70"/>
        <end position="127"/>
    </location>
</feature>
<protein>
    <submittedName>
        <fullName evidence="2">Response regulator receiver protein</fullName>
    </submittedName>
</protein>
<dbReference type="Pfam" id="PF00196">
    <property type="entry name" value="GerE"/>
    <property type="match status" value="1"/>
</dbReference>
<dbReference type="GO" id="GO:0003677">
    <property type="term" value="F:DNA binding"/>
    <property type="evidence" value="ECO:0007669"/>
    <property type="project" value="InterPro"/>
</dbReference>
<dbReference type="GO" id="GO:0006355">
    <property type="term" value="P:regulation of DNA-templated transcription"/>
    <property type="evidence" value="ECO:0007669"/>
    <property type="project" value="InterPro"/>
</dbReference>